<dbReference type="Pfam" id="PF00089">
    <property type="entry name" value="Trypsin"/>
    <property type="match status" value="1"/>
</dbReference>
<reference evidence="4" key="1">
    <citation type="submission" date="2020-08" db="EMBL/GenBank/DDBJ databases">
        <title>Genome sequencing and assembly of the red palm weevil Rhynchophorus ferrugineus.</title>
        <authorList>
            <person name="Dias G.B."/>
            <person name="Bergman C.M."/>
            <person name="Manee M."/>
        </authorList>
    </citation>
    <scope>NUCLEOTIDE SEQUENCE</scope>
    <source>
        <strain evidence="4">AA-2017</strain>
        <tissue evidence="4">Whole larva</tissue>
    </source>
</reference>
<dbReference type="GO" id="GO:0006508">
    <property type="term" value="P:proteolysis"/>
    <property type="evidence" value="ECO:0007669"/>
    <property type="project" value="InterPro"/>
</dbReference>
<evidence type="ECO:0000313" key="5">
    <source>
        <dbReference type="Proteomes" id="UP000625711"/>
    </source>
</evidence>
<comment type="caution">
    <text evidence="4">The sequence shown here is derived from an EMBL/GenBank/DDBJ whole genome shotgun (WGS) entry which is preliminary data.</text>
</comment>
<feature type="signal peptide" evidence="2">
    <location>
        <begin position="1"/>
        <end position="19"/>
    </location>
</feature>
<dbReference type="PANTHER" id="PTHR24250">
    <property type="entry name" value="CHYMOTRYPSIN-RELATED"/>
    <property type="match status" value="1"/>
</dbReference>
<gene>
    <name evidence="4" type="ORF">GWI33_019740</name>
</gene>
<dbReference type="InterPro" id="IPR001314">
    <property type="entry name" value="Peptidase_S1A"/>
</dbReference>
<dbReference type="GO" id="GO:0004252">
    <property type="term" value="F:serine-type endopeptidase activity"/>
    <property type="evidence" value="ECO:0007669"/>
    <property type="project" value="InterPro"/>
</dbReference>
<dbReference type="FunFam" id="2.40.10.10:FF:000068">
    <property type="entry name" value="transmembrane protease serine 2"/>
    <property type="match status" value="1"/>
</dbReference>
<protein>
    <recommendedName>
        <fullName evidence="3">Peptidase S1 domain-containing protein</fullName>
    </recommendedName>
</protein>
<dbReference type="InterPro" id="IPR018114">
    <property type="entry name" value="TRYPSIN_HIS"/>
</dbReference>
<feature type="chain" id="PRO_5032708984" description="Peptidase S1 domain-containing protein" evidence="2">
    <location>
        <begin position="20"/>
        <end position="270"/>
    </location>
</feature>
<feature type="domain" description="Peptidase S1" evidence="3">
    <location>
        <begin position="33"/>
        <end position="266"/>
    </location>
</feature>
<keyword evidence="2" id="KW-0732">Signal</keyword>
<dbReference type="Proteomes" id="UP000625711">
    <property type="component" value="Unassembled WGS sequence"/>
</dbReference>
<dbReference type="PRINTS" id="PR00722">
    <property type="entry name" value="CHYMOTRYPSIN"/>
</dbReference>
<evidence type="ECO:0000259" key="3">
    <source>
        <dbReference type="PROSITE" id="PS50240"/>
    </source>
</evidence>
<dbReference type="OrthoDB" id="6773022at2759"/>
<dbReference type="SUPFAM" id="SSF50494">
    <property type="entry name" value="Trypsin-like serine proteases"/>
    <property type="match status" value="1"/>
</dbReference>
<sequence>MTAINIILTVLVIVQVIHAFPKRYVFRRGSVGVYRGYEVEPHSIPFQALIISKDAYGTGLCGGSLISPNYIMTAAHCVYDYENATVYLGVHNRSAFDDNVQIFESTQLIPHENFGFEGSKIVNDIGLIRLPQPAVLTPAVQLGSIIPRADYQANPDQAGINVTVSGWGKNGYAKGYSEVLLAGEMFISTSEWCEYSNLFKIGQFVCIPLKNDGKEIESGSGDSGGPVFKSVDGNSVIVALVSMGGEDFEADTNVGYFLDWIERNSDLQRV</sequence>
<dbReference type="InterPro" id="IPR001254">
    <property type="entry name" value="Trypsin_dom"/>
</dbReference>
<dbReference type="CDD" id="cd00190">
    <property type="entry name" value="Tryp_SPc"/>
    <property type="match status" value="1"/>
</dbReference>
<keyword evidence="1" id="KW-1015">Disulfide bond</keyword>
<evidence type="ECO:0000313" key="4">
    <source>
        <dbReference type="EMBL" id="KAF7266996.1"/>
    </source>
</evidence>
<dbReference type="PROSITE" id="PS50240">
    <property type="entry name" value="TRYPSIN_DOM"/>
    <property type="match status" value="1"/>
</dbReference>
<dbReference type="InterPro" id="IPR043504">
    <property type="entry name" value="Peptidase_S1_PA_chymotrypsin"/>
</dbReference>
<dbReference type="SMART" id="SM00020">
    <property type="entry name" value="Tryp_SPc"/>
    <property type="match status" value="1"/>
</dbReference>
<evidence type="ECO:0000256" key="2">
    <source>
        <dbReference type="SAM" id="SignalP"/>
    </source>
</evidence>
<accession>A0A834M078</accession>
<dbReference type="Gene3D" id="2.40.10.10">
    <property type="entry name" value="Trypsin-like serine proteases"/>
    <property type="match status" value="1"/>
</dbReference>
<proteinExistence type="predicted"/>
<dbReference type="PANTHER" id="PTHR24250:SF50">
    <property type="entry name" value="PEPTIDASE S1 DOMAIN-CONTAINING PROTEIN"/>
    <property type="match status" value="1"/>
</dbReference>
<organism evidence="4 5">
    <name type="scientific">Rhynchophorus ferrugineus</name>
    <name type="common">Red palm weevil</name>
    <name type="synonym">Curculio ferrugineus</name>
    <dbReference type="NCBI Taxonomy" id="354439"/>
    <lineage>
        <taxon>Eukaryota</taxon>
        <taxon>Metazoa</taxon>
        <taxon>Ecdysozoa</taxon>
        <taxon>Arthropoda</taxon>
        <taxon>Hexapoda</taxon>
        <taxon>Insecta</taxon>
        <taxon>Pterygota</taxon>
        <taxon>Neoptera</taxon>
        <taxon>Endopterygota</taxon>
        <taxon>Coleoptera</taxon>
        <taxon>Polyphaga</taxon>
        <taxon>Cucujiformia</taxon>
        <taxon>Curculionidae</taxon>
        <taxon>Dryophthorinae</taxon>
        <taxon>Rhynchophorus</taxon>
    </lineage>
</organism>
<evidence type="ECO:0000256" key="1">
    <source>
        <dbReference type="ARBA" id="ARBA00023157"/>
    </source>
</evidence>
<dbReference type="InterPro" id="IPR009003">
    <property type="entry name" value="Peptidase_S1_PA"/>
</dbReference>
<dbReference type="AlphaFoldDB" id="A0A834M078"/>
<dbReference type="EMBL" id="JAACXV010014477">
    <property type="protein sequence ID" value="KAF7266996.1"/>
    <property type="molecule type" value="Genomic_DNA"/>
</dbReference>
<dbReference type="PROSITE" id="PS00134">
    <property type="entry name" value="TRYPSIN_HIS"/>
    <property type="match status" value="1"/>
</dbReference>
<name>A0A834M078_RHYFE</name>
<keyword evidence="5" id="KW-1185">Reference proteome</keyword>